<name>A0A7U3UZE8_9ACTN</name>
<organism evidence="1 2">
    <name type="scientific">Actinacidiphila reveromycinica</name>
    <dbReference type="NCBI Taxonomy" id="659352"/>
    <lineage>
        <taxon>Bacteria</taxon>
        <taxon>Bacillati</taxon>
        <taxon>Actinomycetota</taxon>
        <taxon>Actinomycetes</taxon>
        <taxon>Kitasatosporales</taxon>
        <taxon>Streptomycetaceae</taxon>
        <taxon>Actinacidiphila</taxon>
    </lineage>
</organism>
<reference evidence="1 2" key="1">
    <citation type="journal article" date="2010" name="J. Bacteriol.">
        <title>Biochemical characterization of a novel indole prenyltransferase from Streptomyces sp. SN-593.</title>
        <authorList>
            <person name="Takahashi S."/>
            <person name="Takagi H."/>
            <person name="Toyoda A."/>
            <person name="Uramoto M."/>
            <person name="Nogawa T."/>
            <person name="Ueki M."/>
            <person name="Sakaki Y."/>
            <person name="Osada H."/>
        </authorList>
    </citation>
    <scope>NUCLEOTIDE SEQUENCE [LARGE SCALE GENOMIC DNA]</scope>
    <source>
        <strain evidence="1 2">SN-593</strain>
    </source>
</reference>
<protein>
    <submittedName>
        <fullName evidence="1">Uncharacterized protein</fullName>
    </submittedName>
</protein>
<evidence type="ECO:0000313" key="1">
    <source>
        <dbReference type="EMBL" id="BBB01402.1"/>
    </source>
</evidence>
<reference evidence="1 2" key="3">
    <citation type="journal article" date="2011" name="Nat. Chem. Biol.">
        <title>Reveromycin A biosynthesis uses RevG and RevJ for stereospecific spiroacetal formation.</title>
        <authorList>
            <person name="Takahashi S."/>
            <person name="Toyoda A."/>
            <person name="Sekiyama Y."/>
            <person name="Takagi H."/>
            <person name="Nogawa T."/>
            <person name="Uramoto M."/>
            <person name="Suzuki R."/>
            <person name="Koshino H."/>
            <person name="Kumano T."/>
            <person name="Panthee S."/>
            <person name="Dairi T."/>
            <person name="Ishikawa J."/>
            <person name="Ikeda H."/>
            <person name="Sakaki Y."/>
            <person name="Osada H."/>
        </authorList>
    </citation>
    <scope>NUCLEOTIDE SEQUENCE [LARGE SCALE GENOMIC DNA]</scope>
    <source>
        <strain evidence="1 2">SN-593</strain>
    </source>
</reference>
<keyword evidence="2" id="KW-1185">Reference proteome</keyword>
<dbReference type="EMBL" id="AP018365">
    <property type="protein sequence ID" value="BBB01402.1"/>
    <property type="molecule type" value="Genomic_DNA"/>
</dbReference>
<evidence type="ECO:0000313" key="2">
    <source>
        <dbReference type="Proteomes" id="UP000595703"/>
    </source>
</evidence>
<dbReference type="Proteomes" id="UP000595703">
    <property type="component" value="Chromosome"/>
</dbReference>
<reference evidence="1 2" key="4">
    <citation type="journal article" date="2020" name="Sci. Rep.">
        <title>beta-carboline chemical signals induce reveromycin production through a LuxR family regulator in Streptomyces sp. SN-593.</title>
        <authorList>
            <person name="Panthee S."/>
            <person name="Kito N."/>
            <person name="Hayashi T."/>
            <person name="Shimizu T."/>
            <person name="Ishikawa J."/>
            <person name="Hamamoto H."/>
            <person name="Osada H."/>
            <person name="Takahashi S."/>
        </authorList>
    </citation>
    <scope>NUCLEOTIDE SEQUENCE [LARGE SCALE GENOMIC DNA]</scope>
    <source>
        <strain evidence="1 2">SN-593</strain>
    </source>
</reference>
<dbReference type="AlphaFoldDB" id="A0A7U3UZE8"/>
<dbReference type="KEGG" id="arev:RVR_8812"/>
<accession>A0A7U3UZE8</accession>
<reference evidence="1 2" key="2">
    <citation type="journal article" date="2011" name="J. Antibiot.">
        <title>Furaquinocins I and J: novel polyketide isoprenoid hybrid compounds from Streptomyces reveromyceticus SN-593.</title>
        <authorList>
            <person name="Panthee S."/>
            <person name="Takahashi S."/>
            <person name="Takagi H."/>
            <person name="Nogawa T."/>
            <person name="Oowada E."/>
            <person name="Uramoto M."/>
            <person name="Osada H."/>
        </authorList>
    </citation>
    <scope>NUCLEOTIDE SEQUENCE [LARGE SCALE GENOMIC DNA]</scope>
    <source>
        <strain evidence="1 2">SN-593</strain>
    </source>
</reference>
<sequence length="88" mass="8905">MSIGFTNSTAQNVALTGSSTITGGTCDSTSVYFYLYDQTGTQLKSGSRGCGSSGSLYTMSALPAGSYTVLIVPTGLVYGTLGLQVAKA</sequence>
<dbReference type="Gene3D" id="2.60.120.380">
    <property type="match status" value="1"/>
</dbReference>
<proteinExistence type="predicted"/>
<gene>
    <name evidence="1" type="ORF">RVR_8812</name>
</gene>
<dbReference type="RefSeq" id="WP_202237305.1">
    <property type="nucleotide sequence ID" value="NZ_AP018365.1"/>
</dbReference>